<gene>
    <name evidence="2" type="ORF">HAQ05_03785</name>
</gene>
<organism evidence="2 3">
    <name type="scientific">Pseudomonas typographi</name>
    <dbReference type="NCBI Taxonomy" id="2715964"/>
    <lineage>
        <taxon>Bacteria</taxon>
        <taxon>Pseudomonadati</taxon>
        <taxon>Pseudomonadota</taxon>
        <taxon>Gammaproteobacteria</taxon>
        <taxon>Pseudomonadales</taxon>
        <taxon>Pseudomonadaceae</taxon>
        <taxon>Pseudomonas</taxon>
    </lineage>
</organism>
<dbReference type="InterPro" id="IPR003594">
    <property type="entry name" value="HATPase_dom"/>
</dbReference>
<dbReference type="EMBL" id="JAAOCA010000004">
    <property type="protein sequence ID" value="MBD1597837.1"/>
    <property type="molecule type" value="Genomic_DNA"/>
</dbReference>
<dbReference type="InterPro" id="IPR036890">
    <property type="entry name" value="HATPase_C_sf"/>
</dbReference>
<keyword evidence="3" id="KW-1185">Reference proteome</keyword>
<dbReference type="Gene3D" id="3.60.40.10">
    <property type="entry name" value="PPM-type phosphatase domain"/>
    <property type="match status" value="1"/>
</dbReference>
<dbReference type="Pfam" id="PF13581">
    <property type="entry name" value="HATPase_c_2"/>
    <property type="match status" value="1"/>
</dbReference>
<dbReference type="InterPro" id="IPR036457">
    <property type="entry name" value="PPM-type-like_dom_sf"/>
</dbReference>
<sequence>MIAPGTARALPVTEPAHVDAARRAVIRGAVAAGAGEPLLARLAVVAQEMAHNLVRHAGGGELYYQSDAAYLTLLAIDRGPGMANTAQCMGDHYSTIGTLGVGLGSIKRMSDQFDLYSLPGQGTVVLARFEMPAGVPAGLTYGALCTPYPGETVCGDAWVVHGERVLVCDGLGHGQHAQQASQRAREVFLGQGRHLPLETAMEQLHRALAATRGGAAAIAEVQAGAGQVLFCGVGNIAGMLYGEKSRGLVSCNGTVGYRVGRINTYSYPWDRHTLLIMTSDGINSRLDLSPYPGLRLKHPAVIAGVIHRDFRRLNDDATVIVART</sequence>
<dbReference type="SUPFAM" id="SSF81606">
    <property type="entry name" value="PP2C-like"/>
    <property type="match status" value="1"/>
</dbReference>
<evidence type="ECO:0000259" key="1">
    <source>
        <dbReference type="SMART" id="SM00331"/>
    </source>
</evidence>
<dbReference type="PANTHER" id="PTHR35801:SF1">
    <property type="entry name" value="PHOSPHOSERINE PHOSPHATASE RSBX"/>
    <property type="match status" value="1"/>
</dbReference>
<dbReference type="PANTHER" id="PTHR35801">
    <property type="entry name" value="PHOSPHOSERINE PHOSPHATASE RSBX"/>
    <property type="match status" value="1"/>
</dbReference>
<dbReference type="InterPro" id="IPR039248">
    <property type="entry name" value="Ptase_RsbX"/>
</dbReference>
<dbReference type="Gene3D" id="3.30.565.10">
    <property type="entry name" value="Histidine kinase-like ATPase, C-terminal domain"/>
    <property type="match status" value="1"/>
</dbReference>
<dbReference type="SUPFAM" id="SSF55874">
    <property type="entry name" value="ATPase domain of HSP90 chaperone/DNA topoisomerase II/histidine kinase"/>
    <property type="match status" value="1"/>
</dbReference>
<comment type="caution">
    <text evidence="2">The sequence shown here is derived from an EMBL/GenBank/DDBJ whole genome shotgun (WGS) entry which is preliminary data.</text>
</comment>
<proteinExistence type="predicted"/>
<dbReference type="SMART" id="SM00331">
    <property type="entry name" value="PP2C_SIG"/>
    <property type="match status" value="1"/>
</dbReference>
<dbReference type="Proteomes" id="UP000805841">
    <property type="component" value="Unassembled WGS sequence"/>
</dbReference>
<reference evidence="2 3" key="1">
    <citation type="journal article" date="2020" name="Insects">
        <title>Bacteria Belonging to Pseudomonas typographi sp. nov. from the Bark Beetle Ips typographus Have Genomic Potential to Aid in the Host Ecology.</title>
        <authorList>
            <person name="Peral-Aranega E."/>
            <person name="Saati-Santamaria Z."/>
            <person name="Kolarik M."/>
            <person name="Rivas R."/>
            <person name="Garcia-Fraile P."/>
        </authorList>
    </citation>
    <scope>NUCLEOTIDE SEQUENCE [LARGE SCALE GENOMIC DNA]</scope>
    <source>
        <strain evidence="2 3">CA3A</strain>
    </source>
</reference>
<accession>A0ABR7YXC9</accession>
<evidence type="ECO:0000313" key="3">
    <source>
        <dbReference type="Proteomes" id="UP000805841"/>
    </source>
</evidence>
<name>A0ABR7YXC9_9PSED</name>
<evidence type="ECO:0000313" key="2">
    <source>
        <dbReference type="EMBL" id="MBD1597837.1"/>
    </source>
</evidence>
<dbReference type="InterPro" id="IPR001932">
    <property type="entry name" value="PPM-type_phosphatase-like_dom"/>
</dbReference>
<feature type="domain" description="PPM-type phosphatase" evidence="1">
    <location>
        <begin position="135"/>
        <end position="324"/>
    </location>
</feature>
<protein>
    <submittedName>
        <fullName evidence="2">SpoIIE family protein phosphatase</fullName>
    </submittedName>
</protein>